<gene>
    <name evidence="6" type="ORF">COU95_02745</name>
</gene>
<dbReference type="PANTHER" id="PTHR13504">
    <property type="entry name" value="FIDO DOMAIN-CONTAINING PROTEIN DDB_G0283145"/>
    <property type="match status" value="1"/>
</dbReference>
<dbReference type="InterPro" id="IPR040198">
    <property type="entry name" value="Fido_containing"/>
</dbReference>
<accession>A0A2M8L3B1</accession>
<feature type="active site" evidence="3">
    <location>
        <position position="200"/>
    </location>
</feature>
<dbReference type="InterPro" id="IPR001034">
    <property type="entry name" value="DeoR_HTH"/>
</dbReference>
<dbReference type="InterPro" id="IPR036597">
    <property type="entry name" value="Fido-like_dom_sf"/>
</dbReference>
<keyword evidence="1" id="KW-0805">Transcription regulation</keyword>
<dbReference type="Proteomes" id="UP000231474">
    <property type="component" value="Unassembled WGS sequence"/>
</dbReference>
<dbReference type="Pfam" id="PF08220">
    <property type="entry name" value="HTH_DeoR"/>
    <property type="match status" value="1"/>
</dbReference>
<evidence type="ECO:0000256" key="3">
    <source>
        <dbReference type="PIRSR" id="PIRSR640198-1"/>
    </source>
</evidence>
<name>A0A2M8L3B1_9BACT</name>
<evidence type="ECO:0000259" key="5">
    <source>
        <dbReference type="PROSITE" id="PS51459"/>
    </source>
</evidence>
<dbReference type="PANTHER" id="PTHR13504:SF38">
    <property type="entry name" value="FIDO DOMAIN-CONTAINING PROTEIN"/>
    <property type="match status" value="1"/>
</dbReference>
<dbReference type="AlphaFoldDB" id="A0A2M8L3B1"/>
<proteinExistence type="predicted"/>
<feature type="site" description="Important for autoinhibition of adenylyltransferase activity" evidence="4">
    <location>
        <position position="67"/>
    </location>
</feature>
<evidence type="ECO:0000256" key="1">
    <source>
        <dbReference type="ARBA" id="ARBA00023015"/>
    </source>
</evidence>
<dbReference type="Gene3D" id="1.10.10.10">
    <property type="entry name" value="Winged helix-like DNA-binding domain superfamily/Winged helix DNA-binding domain"/>
    <property type="match status" value="1"/>
</dbReference>
<keyword evidence="2" id="KW-0804">Transcription</keyword>
<comment type="caution">
    <text evidence="6">The sequence shown here is derived from an EMBL/GenBank/DDBJ whole genome shotgun (WGS) entry which is preliminary data.</text>
</comment>
<dbReference type="InterPro" id="IPR036388">
    <property type="entry name" value="WH-like_DNA-bd_sf"/>
</dbReference>
<sequence>MIFSAKDARIILVYIPKFTITNAILANIGLIEAAREVIDNAPLVPAWEKRFRDEAMVRTVHYGTHLEGNELSFSEAEKVLEGQKIVAKDRDIQEVINYRNVLRYIDQQVGLKDYKEEQIKTIHGLTIHKLIPKSQSGRFRQTQVVLRNSQTGEIAFSPPKAAEVPGLVSDFLDWLNSEEQKAVHPVIRAGITHYTLAAIHPFIEGNGRTARAFATLVLFSEGYNIKKFFSLEEYFDKDAASYYSSLMQVSNQSESLARRDLTPWIEYFSKALSVELTRIRERVRKLSVDLKLKKRIGQQIALSERQMKLVEYLEEYKEITVPQARQILQMVSDDTILRDLKDLLKKGIVKKEGKTKAARYVMK</sequence>
<dbReference type="GO" id="GO:0003700">
    <property type="term" value="F:DNA-binding transcription factor activity"/>
    <property type="evidence" value="ECO:0007669"/>
    <property type="project" value="InterPro"/>
</dbReference>
<dbReference type="InterPro" id="IPR003812">
    <property type="entry name" value="Fido"/>
</dbReference>
<reference evidence="7" key="1">
    <citation type="submission" date="2017-09" db="EMBL/GenBank/DDBJ databases">
        <title>Depth-based differentiation of microbial function through sediment-hosted aquifers and enrichment of novel symbionts in the deep terrestrial subsurface.</title>
        <authorList>
            <person name="Probst A.J."/>
            <person name="Ladd B."/>
            <person name="Jarett J.K."/>
            <person name="Geller-Mcgrath D.E."/>
            <person name="Sieber C.M.K."/>
            <person name="Emerson J.B."/>
            <person name="Anantharaman K."/>
            <person name="Thomas B.C."/>
            <person name="Malmstrom R."/>
            <person name="Stieglmeier M."/>
            <person name="Klingl A."/>
            <person name="Woyke T."/>
            <person name="Ryan C.M."/>
            <person name="Banfield J.F."/>
        </authorList>
    </citation>
    <scope>NUCLEOTIDE SEQUENCE [LARGE SCALE GENOMIC DNA]</scope>
</reference>
<dbReference type="SUPFAM" id="SSF140931">
    <property type="entry name" value="Fic-like"/>
    <property type="match status" value="1"/>
</dbReference>
<dbReference type="Gene3D" id="1.10.3290.10">
    <property type="entry name" value="Fido-like domain"/>
    <property type="match status" value="1"/>
</dbReference>
<dbReference type="PROSITE" id="PS51459">
    <property type="entry name" value="FIDO"/>
    <property type="match status" value="1"/>
</dbReference>
<evidence type="ECO:0000313" key="6">
    <source>
        <dbReference type="EMBL" id="PJE67378.1"/>
    </source>
</evidence>
<dbReference type="EMBL" id="PFEK01000054">
    <property type="protein sequence ID" value="PJE67378.1"/>
    <property type="molecule type" value="Genomic_DNA"/>
</dbReference>
<protein>
    <recommendedName>
        <fullName evidence="5">Fido domain-containing protein</fullName>
    </recommendedName>
</protein>
<evidence type="ECO:0000313" key="7">
    <source>
        <dbReference type="Proteomes" id="UP000231474"/>
    </source>
</evidence>
<evidence type="ECO:0000256" key="4">
    <source>
        <dbReference type="PIRSR" id="PIRSR640198-3"/>
    </source>
</evidence>
<organism evidence="6 7">
    <name type="scientific">Candidatus Shapirobacteria bacterium CG10_big_fil_rev_8_21_14_0_10_40_9</name>
    <dbReference type="NCBI Taxonomy" id="1974888"/>
    <lineage>
        <taxon>Bacteria</taxon>
        <taxon>Candidatus Shapironibacteriota</taxon>
    </lineage>
</organism>
<evidence type="ECO:0000256" key="2">
    <source>
        <dbReference type="ARBA" id="ARBA00023163"/>
    </source>
</evidence>
<feature type="domain" description="Fido" evidence="5">
    <location>
        <begin position="114"/>
        <end position="270"/>
    </location>
</feature>
<dbReference type="Pfam" id="PF02661">
    <property type="entry name" value="Fic"/>
    <property type="match status" value="1"/>
</dbReference>